<evidence type="ECO:0000256" key="6">
    <source>
        <dbReference type="ARBA" id="ARBA00047591"/>
    </source>
</evidence>
<sequence length="554" mass="61954">MARISVVLCLLAFCAYVHAQFALMDSALSRFMSVTSQIFHTLKKPSSAIPLASWNPWTSNSRIQAGNLSAWLGVRIESIGGIKYQRLFLPLFPDYQLRVAMDENDDEENNDETPFCDPKVKQIKGYLDIREDAHLWFTMFESRSDPSKDPLVLWLNGGPGCSSSTGMLFELGPCWVSQQGEGTTYNEHSWNSQANLLFLDQPLQVGYSYSDSGEFVDTSNKSAEDVYAFLQLFFARFPKYADLPFTVAAESYGGHYAPHIGAEIHRRNKELANLPDNYLATAKPIRLDSLMIGNGLTDPPVQFPSVVEYACSPENKYHLFDRESETCKTLEAKSEVCTKLMNLCEKMDSRLSCVPAALYCWGSLYGPAQDTGVNLYDVRRKCDHEKDGDLCYPEMEHIETLLNKPRIKKMLGVPATVDFQSCNMQVNARFMMQGDSMQNSATLLAPLLADGIRVLAYAGEADFMCNAIGIHEWILDFQNVYREAINNATETPMFTHSVNGAKPRQAGFVIKAGKGAGNLAFAWIQRAGHMVPHDQPAVALTMLNRWLANEDLTV</sequence>
<proteinExistence type="inferred from homology"/>
<protein>
    <recommendedName>
        <fullName evidence="8">Carboxypeptidase</fullName>
        <ecNumber evidence="8">3.4.16.-</ecNumber>
    </recommendedName>
</protein>
<evidence type="ECO:0000313" key="10">
    <source>
        <dbReference type="Proteomes" id="UP000008837"/>
    </source>
</evidence>
<feature type="chain" id="PRO_5006521990" description="Carboxypeptidase" evidence="8">
    <location>
        <begin position="20"/>
        <end position="554"/>
    </location>
</feature>
<dbReference type="InterPro" id="IPR029058">
    <property type="entry name" value="AB_hydrolase_fold"/>
</dbReference>
<dbReference type="PROSITE" id="PS00131">
    <property type="entry name" value="CARBOXYPEPT_SER_SER"/>
    <property type="match status" value="1"/>
</dbReference>
<evidence type="ECO:0000256" key="5">
    <source>
        <dbReference type="ARBA" id="ARBA00023180"/>
    </source>
</evidence>
<keyword evidence="8" id="KW-0732">Signal</keyword>
<dbReference type="Gene3D" id="3.40.50.1820">
    <property type="entry name" value="alpha/beta hydrolase"/>
    <property type="match status" value="1"/>
</dbReference>
<comment type="caution">
    <text evidence="9">The sequence shown here is derived from an EMBL/GenBank/DDBJ whole genome shotgun (WGS) entry which is preliminary data.</text>
</comment>
<name>A8PSM7_MALGO</name>
<reference evidence="9 10" key="1">
    <citation type="journal article" date="2007" name="Proc. Natl. Acad. Sci. U.S.A.">
        <title>Dandruff-associated Malassezia genomes reveal convergent and divergent virulence traits shared with plant and human fungal pathogens.</title>
        <authorList>
            <person name="Xu J."/>
            <person name="Saunders C.W."/>
            <person name="Hu P."/>
            <person name="Grant R.A."/>
            <person name="Boekhout T."/>
            <person name="Kuramae E.E."/>
            <person name="Kronstad J.W."/>
            <person name="Deangelis Y.M."/>
            <person name="Reeder N.L."/>
            <person name="Johnstone K.R."/>
            <person name="Leland M."/>
            <person name="Fieno A.M."/>
            <person name="Begley W.M."/>
            <person name="Sun Y."/>
            <person name="Lacey M.P."/>
            <person name="Chaudhary T."/>
            <person name="Keough T."/>
            <person name="Chu L."/>
            <person name="Sears R."/>
            <person name="Yuan B."/>
            <person name="Dawson T.L.Jr."/>
        </authorList>
    </citation>
    <scope>NUCLEOTIDE SEQUENCE [LARGE SCALE GENOMIC DNA]</scope>
    <source>
        <strain evidence="10">ATCC MYA-4612 / CBS 7966</strain>
    </source>
</reference>
<dbReference type="Pfam" id="PF00450">
    <property type="entry name" value="Peptidase_S10"/>
    <property type="match status" value="1"/>
</dbReference>
<organism evidence="9 10">
    <name type="scientific">Malassezia globosa (strain ATCC MYA-4612 / CBS 7966)</name>
    <name type="common">Dandruff-associated fungus</name>
    <dbReference type="NCBI Taxonomy" id="425265"/>
    <lineage>
        <taxon>Eukaryota</taxon>
        <taxon>Fungi</taxon>
        <taxon>Dikarya</taxon>
        <taxon>Basidiomycota</taxon>
        <taxon>Ustilaginomycotina</taxon>
        <taxon>Malasseziomycetes</taxon>
        <taxon>Malasseziales</taxon>
        <taxon>Malasseziaceae</taxon>
        <taxon>Malassezia</taxon>
    </lineage>
</organism>
<evidence type="ECO:0000256" key="7">
    <source>
        <dbReference type="ARBA" id="ARBA00048461"/>
    </source>
</evidence>
<keyword evidence="3 8" id="KW-0645">Protease</keyword>
<accession>A8PSM7</accession>
<evidence type="ECO:0000256" key="1">
    <source>
        <dbReference type="ARBA" id="ARBA00009431"/>
    </source>
</evidence>
<dbReference type="OMA" id="AIANNMS"/>
<dbReference type="GeneID" id="5856816"/>
<evidence type="ECO:0000256" key="4">
    <source>
        <dbReference type="ARBA" id="ARBA00022801"/>
    </source>
</evidence>
<dbReference type="InParanoid" id="A8PSM7"/>
<keyword evidence="2 8" id="KW-0121">Carboxypeptidase</keyword>
<keyword evidence="4 8" id="KW-0378">Hydrolase</keyword>
<evidence type="ECO:0000256" key="3">
    <source>
        <dbReference type="ARBA" id="ARBA00022670"/>
    </source>
</evidence>
<feature type="signal peptide" evidence="8">
    <location>
        <begin position="1"/>
        <end position="19"/>
    </location>
</feature>
<dbReference type="SUPFAM" id="SSF53474">
    <property type="entry name" value="alpha/beta-Hydrolases"/>
    <property type="match status" value="1"/>
</dbReference>
<dbReference type="GO" id="GO:0000324">
    <property type="term" value="C:fungal-type vacuole"/>
    <property type="evidence" value="ECO:0007669"/>
    <property type="project" value="TreeGrafter"/>
</dbReference>
<dbReference type="GO" id="GO:0120516">
    <property type="term" value="F:diacylglycerol lipase activity"/>
    <property type="evidence" value="ECO:0007669"/>
    <property type="project" value="RHEA"/>
</dbReference>
<dbReference type="STRING" id="425265.A8PSM7"/>
<comment type="catalytic activity">
    <reaction evidence="7">
        <text>a monoacylglycerol + H2O = glycerol + a fatty acid + H(+)</text>
        <dbReference type="Rhea" id="RHEA:15245"/>
        <dbReference type="ChEBI" id="CHEBI:15377"/>
        <dbReference type="ChEBI" id="CHEBI:15378"/>
        <dbReference type="ChEBI" id="CHEBI:17408"/>
        <dbReference type="ChEBI" id="CHEBI:17754"/>
        <dbReference type="ChEBI" id="CHEBI:28868"/>
    </reaction>
</comment>
<keyword evidence="5" id="KW-0325">Glycoprotein</keyword>
<dbReference type="GO" id="GO:0047372">
    <property type="term" value="F:monoacylglycerol lipase activity"/>
    <property type="evidence" value="ECO:0007669"/>
    <property type="project" value="RHEA"/>
</dbReference>
<evidence type="ECO:0000256" key="8">
    <source>
        <dbReference type="RuleBase" id="RU361156"/>
    </source>
</evidence>
<dbReference type="AlphaFoldDB" id="A8PSM7"/>
<comment type="similarity">
    <text evidence="1 8">Belongs to the peptidase S10 family.</text>
</comment>
<dbReference type="Proteomes" id="UP000008837">
    <property type="component" value="Unassembled WGS sequence"/>
</dbReference>
<dbReference type="VEuPathDB" id="FungiDB:MGL_0285"/>
<dbReference type="MEROPS" id="S10.001"/>
<dbReference type="GO" id="GO:0006508">
    <property type="term" value="P:proteolysis"/>
    <property type="evidence" value="ECO:0007669"/>
    <property type="project" value="UniProtKB-KW"/>
</dbReference>
<evidence type="ECO:0000256" key="2">
    <source>
        <dbReference type="ARBA" id="ARBA00022645"/>
    </source>
</evidence>
<dbReference type="KEGG" id="mgl:MGL_0285"/>
<dbReference type="PANTHER" id="PTHR11802">
    <property type="entry name" value="SERINE PROTEASE FAMILY S10 SERINE CARBOXYPEPTIDASE"/>
    <property type="match status" value="1"/>
</dbReference>
<dbReference type="InterPro" id="IPR018202">
    <property type="entry name" value="Ser_caboxypep_ser_AS"/>
</dbReference>
<dbReference type="InterPro" id="IPR001563">
    <property type="entry name" value="Peptidase_S10"/>
</dbReference>
<keyword evidence="10" id="KW-1185">Reference proteome</keyword>
<dbReference type="GO" id="GO:0004185">
    <property type="term" value="F:serine-type carboxypeptidase activity"/>
    <property type="evidence" value="ECO:0007669"/>
    <property type="project" value="UniProtKB-UniRule"/>
</dbReference>
<dbReference type="FunCoup" id="A8PSM7">
    <property type="interactions" value="185"/>
</dbReference>
<evidence type="ECO:0000313" key="9">
    <source>
        <dbReference type="EMBL" id="EDP45296.1"/>
    </source>
</evidence>
<gene>
    <name evidence="9" type="ORF">MGL_0285</name>
</gene>
<dbReference type="EMBL" id="AAYY01000001">
    <property type="protein sequence ID" value="EDP45296.1"/>
    <property type="molecule type" value="Genomic_DNA"/>
</dbReference>
<dbReference type="PRINTS" id="PR00724">
    <property type="entry name" value="CRBOXYPTASEC"/>
</dbReference>
<comment type="catalytic activity">
    <reaction evidence="6">
        <text>a diacylglycerol + H2O = a monoacylglycerol + a fatty acid + H(+)</text>
        <dbReference type="Rhea" id="RHEA:32731"/>
        <dbReference type="ChEBI" id="CHEBI:15377"/>
        <dbReference type="ChEBI" id="CHEBI:15378"/>
        <dbReference type="ChEBI" id="CHEBI:17408"/>
        <dbReference type="ChEBI" id="CHEBI:18035"/>
        <dbReference type="ChEBI" id="CHEBI:28868"/>
    </reaction>
</comment>
<dbReference type="EC" id="3.4.16.-" evidence="8"/>
<dbReference type="RefSeq" id="XP_001732510.1">
    <property type="nucleotide sequence ID" value="XM_001732458.1"/>
</dbReference>
<dbReference type="OrthoDB" id="443318at2759"/>
<dbReference type="Gene3D" id="1.10.287.410">
    <property type="match status" value="1"/>
</dbReference>
<dbReference type="PANTHER" id="PTHR11802:SF452">
    <property type="entry name" value="CARBOXYPEPTIDASE"/>
    <property type="match status" value="1"/>
</dbReference>